<dbReference type="InterPro" id="IPR000182">
    <property type="entry name" value="GNAT_dom"/>
</dbReference>
<dbReference type="PROSITE" id="PS51186">
    <property type="entry name" value="GNAT"/>
    <property type="match status" value="1"/>
</dbReference>
<dbReference type="EMBL" id="JAUSSW010000016">
    <property type="protein sequence ID" value="MDQ0104381.1"/>
    <property type="molecule type" value="Genomic_DNA"/>
</dbReference>
<dbReference type="RefSeq" id="WP_064723014.1">
    <property type="nucleotide sequence ID" value="NZ_BDDW01000010.1"/>
</dbReference>
<comment type="caution">
    <text evidence="2">The sequence shown here is derived from an EMBL/GenBank/DDBJ whole genome shotgun (WGS) entry which is preliminary data.</text>
</comment>
<dbReference type="PANTHER" id="PTHR43610">
    <property type="entry name" value="BLL6696 PROTEIN"/>
    <property type="match status" value="1"/>
</dbReference>
<feature type="domain" description="N-acetyltransferase" evidence="1">
    <location>
        <begin position="17"/>
        <end position="186"/>
    </location>
</feature>
<evidence type="ECO:0000259" key="1">
    <source>
        <dbReference type="PROSITE" id="PS51186"/>
    </source>
</evidence>
<sequence>MTASRPDPLARFEGTVVLLRALEEKDLPALFTAIGRPEIFAGGWGGGMGAYRDDFEQWSEFLRQWLPWQQCNVYAVCLRSEDDRVIGTTTLGDFDLENESAHIGWTAYSPHVWGSGVNADAKRLLLNAAFTHGFERVRLQADVLNIRSRAAIERIGAQPEGVLRHVQRRADGSWRDTAIYSILREEWPHVRTRLEQRLAA</sequence>
<dbReference type="Pfam" id="PF13302">
    <property type="entry name" value="Acetyltransf_3"/>
    <property type="match status" value="1"/>
</dbReference>
<evidence type="ECO:0000313" key="2">
    <source>
        <dbReference type="EMBL" id="MDQ0104381.1"/>
    </source>
</evidence>
<dbReference type="InterPro" id="IPR016181">
    <property type="entry name" value="Acyl_CoA_acyltransferase"/>
</dbReference>
<dbReference type="CDD" id="cd04301">
    <property type="entry name" value="NAT_SF"/>
    <property type="match status" value="1"/>
</dbReference>
<dbReference type="Gene3D" id="3.40.630.30">
    <property type="match status" value="1"/>
</dbReference>
<dbReference type="PANTHER" id="PTHR43610:SF1">
    <property type="entry name" value="N-ACETYLTRANSFERASE DOMAIN-CONTAINING PROTEIN"/>
    <property type="match status" value="1"/>
</dbReference>
<gene>
    <name evidence="2" type="ORF">J2T10_004055</name>
</gene>
<name>A0ABT9TTH4_PAENI</name>
<keyword evidence="3" id="KW-1185">Reference proteome</keyword>
<accession>A0ABT9TTH4</accession>
<dbReference type="SUPFAM" id="SSF55729">
    <property type="entry name" value="Acyl-CoA N-acyltransferases (Nat)"/>
    <property type="match status" value="1"/>
</dbReference>
<evidence type="ECO:0000313" key="3">
    <source>
        <dbReference type="Proteomes" id="UP001244563"/>
    </source>
</evidence>
<proteinExistence type="predicted"/>
<dbReference type="Proteomes" id="UP001244563">
    <property type="component" value="Unassembled WGS sequence"/>
</dbReference>
<protein>
    <submittedName>
        <fullName evidence="2">RimJ/RimL family protein N-acetyltransferase</fullName>
    </submittedName>
</protein>
<organism evidence="2 3">
    <name type="scientific">Paenarthrobacter nicotinovorans</name>
    <name type="common">Arthrobacter nicotinovorans</name>
    <dbReference type="NCBI Taxonomy" id="29320"/>
    <lineage>
        <taxon>Bacteria</taxon>
        <taxon>Bacillati</taxon>
        <taxon>Actinomycetota</taxon>
        <taxon>Actinomycetes</taxon>
        <taxon>Micrococcales</taxon>
        <taxon>Micrococcaceae</taxon>
        <taxon>Paenarthrobacter</taxon>
    </lineage>
</organism>
<reference evidence="2 3" key="1">
    <citation type="submission" date="2023-07" db="EMBL/GenBank/DDBJ databases">
        <title>Sorghum-associated microbial communities from plants grown in Nebraska, USA.</title>
        <authorList>
            <person name="Schachtman D."/>
        </authorList>
    </citation>
    <scope>NUCLEOTIDE SEQUENCE [LARGE SCALE GENOMIC DNA]</scope>
    <source>
        <strain evidence="2 3">CC523</strain>
    </source>
</reference>